<protein>
    <submittedName>
        <fullName evidence="1">Uncharacterized protein</fullName>
    </submittedName>
</protein>
<dbReference type="Proteomes" id="UP000184452">
    <property type="component" value="Unassembled WGS sequence"/>
</dbReference>
<keyword evidence="2" id="KW-1185">Reference proteome</keyword>
<dbReference type="AlphaFoldDB" id="A0A1M6M3P4"/>
<dbReference type="EMBL" id="FQZK01000009">
    <property type="protein sequence ID" value="SHJ77983.1"/>
    <property type="molecule type" value="Genomic_DNA"/>
</dbReference>
<name>A0A1M6M3P4_9ACTN</name>
<gene>
    <name evidence="1" type="ORF">SAMN05421803_109172</name>
</gene>
<evidence type="ECO:0000313" key="1">
    <source>
        <dbReference type="EMBL" id="SHJ77983.1"/>
    </source>
</evidence>
<accession>A0A1M6M3P4</accession>
<dbReference type="RefSeq" id="WP_084737388.1">
    <property type="nucleotide sequence ID" value="NZ_FQZK01000009.1"/>
</dbReference>
<evidence type="ECO:0000313" key="2">
    <source>
        <dbReference type="Proteomes" id="UP000184452"/>
    </source>
</evidence>
<proteinExistence type="predicted"/>
<sequence length="220" mass="23866">MNSDTPRGPAGLAGTPLAFDTAALRRVQENAWVDPAGDAVVLDYFDLAPDLPASLEDLADLRARTSARVAESGMGLVELDTVLLDGMPALRQVVKGRDPGRESGMAYIGSYTIPRDRCGAVVRVQCFEGPVTGIREASLFPLFLDRHQGDVQEAMAAWARHPYAGGVTGGTPRNQAEDPVWDDRFPDHPVSRARRLLGVLARSLRVDPAFRDLPPFRYGS</sequence>
<organism evidence="1 2">
    <name type="scientific">Nocardiopsis flavescens</name>
    <dbReference type="NCBI Taxonomy" id="758803"/>
    <lineage>
        <taxon>Bacteria</taxon>
        <taxon>Bacillati</taxon>
        <taxon>Actinomycetota</taxon>
        <taxon>Actinomycetes</taxon>
        <taxon>Streptosporangiales</taxon>
        <taxon>Nocardiopsidaceae</taxon>
        <taxon>Nocardiopsis</taxon>
    </lineage>
</organism>
<dbReference type="STRING" id="758803.SAMN05421803_109172"/>
<reference evidence="1 2" key="1">
    <citation type="submission" date="2016-11" db="EMBL/GenBank/DDBJ databases">
        <authorList>
            <person name="Jaros S."/>
            <person name="Januszkiewicz K."/>
            <person name="Wedrychowicz H."/>
        </authorList>
    </citation>
    <scope>NUCLEOTIDE SEQUENCE [LARGE SCALE GENOMIC DNA]</scope>
    <source>
        <strain evidence="1 2">CGMCC 4.5723</strain>
    </source>
</reference>